<dbReference type="AlphaFoldDB" id="A0AAW4IXZ1"/>
<sequence>MNNLKNKEDRIEFIKEFYYERLKFCGCGIPSNTLFIIRDILRVIKKRTDQYDTKDIVKCFKEYNKHIQEILNLKGEDKSRTHKINEGIKDIMYNILNNVEVLEHGSFIGCSWLTNYGEILLECLNSLSDDELENFN</sequence>
<organism evidence="1 2">
    <name type="scientific">Clostridium perfringens</name>
    <dbReference type="NCBI Taxonomy" id="1502"/>
    <lineage>
        <taxon>Bacteria</taxon>
        <taxon>Bacillati</taxon>
        <taxon>Bacillota</taxon>
        <taxon>Clostridia</taxon>
        <taxon>Eubacteriales</taxon>
        <taxon>Clostridiaceae</taxon>
        <taxon>Clostridium</taxon>
    </lineage>
</organism>
<evidence type="ECO:0000313" key="1">
    <source>
        <dbReference type="EMBL" id="MBO3359462.1"/>
    </source>
</evidence>
<accession>A0AAW4IXZ1</accession>
<protein>
    <submittedName>
        <fullName evidence="1">Uncharacterized protein</fullName>
    </submittedName>
</protein>
<proteinExistence type="predicted"/>
<reference evidence="1" key="1">
    <citation type="submission" date="2020-12" db="EMBL/GenBank/DDBJ databases">
        <title>Comparative genomics of Clostridium perfringens reveals patterns of host-associated phylogenetic clades and virulence factors.</title>
        <authorList>
            <person name="Smith A.H."/>
            <person name="Geier R."/>
        </authorList>
    </citation>
    <scope>NUCLEOTIDE SEQUENCE</scope>
    <source>
        <strain evidence="1">CHD30677R</strain>
    </source>
</reference>
<evidence type="ECO:0000313" key="2">
    <source>
        <dbReference type="Proteomes" id="UP000668068"/>
    </source>
</evidence>
<gene>
    <name evidence="1" type="ORF">JJB47_11835</name>
</gene>
<dbReference type="RefSeq" id="WP_208340852.1">
    <property type="nucleotide sequence ID" value="NZ_JAENQO010000007.1"/>
</dbReference>
<dbReference type="Proteomes" id="UP000668068">
    <property type="component" value="Unassembled WGS sequence"/>
</dbReference>
<comment type="caution">
    <text evidence="1">The sequence shown here is derived from an EMBL/GenBank/DDBJ whole genome shotgun (WGS) entry which is preliminary data.</text>
</comment>
<dbReference type="EMBL" id="JAENQP010000007">
    <property type="protein sequence ID" value="MBO3359462.1"/>
    <property type="molecule type" value="Genomic_DNA"/>
</dbReference>
<name>A0AAW4IXZ1_CLOPF</name>